<evidence type="ECO:0000313" key="3">
    <source>
        <dbReference type="EMBL" id="MBK9981771.1"/>
    </source>
</evidence>
<dbReference type="PANTHER" id="PTHR33371:SF4">
    <property type="entry name" value="INTERMEMBRANE PHOSPHOLIPID TRANSPORT SYSTEM BINDING PROTEIN MLAD"/>
    <property type="match status" value="1"/>
</dbReference>
<feature type="domain" description="Mce/MlaD" evidence="2">
    <location>
        <begin position="37"/>
        <end position="111"/>
    </location>
</feature>
<keyword evidence="1" id="KW-1133">Transmembrane helix</keyword>
<accession>A0A9D7STI8</accession>
<dbReference type="InterPro" id="IPR052336">
    <property type="entry name" value="MlaD_Phospholipid_Transporter"/>
</dbReference>
<gene>
    <name evidence="3" type="ORF">IPP15_05000</name>
</gene>
<dbReference type="Proteomes" id="UP000808337">
    <property type="component" value="Unassembled WGS sequence"/>
</dbReference>
<keyword evidence="1" id="KW-0812">Transmembrane</keyword>
<sequence>MKISNEFKIGVMAIVVISLTFWGYKFLRGRNVLKHSNDYYVRYADIEQLAVSSPVLIHGFSVGTVSAINLDKDMKTVIATLNLDRDVKIPADAVAMIMSTSIMGGKAIDLRVSGPCSGDGCAKPGSFLEGRVKGIFDSLLDKGENGTLAKVKENIGDILNTLGDSLTSPNSNSEIAKTYTQLSALITNLSSITGTLDKSMGSYDRHLNNTLANVEAITGAIAKNQDKIASSISHLESITKQFDESKAGANAGALITDAQNTVKNLNATIAEANKSFTQLSTVMKDMQNGKGSLGKLLKDEGLYTHTLATTKNLELLLQDFRLNPKRYVNVSVFGKKQKAYELPENDPAMLNDTMH</sequence>
<dbReference type="Gene3D" id="1.10.287.950">
    <property type="entry name" value="Methyl-accepting chemotaxis protein"/>
    <property type="match status" value="1"/>
</dbReference>
<name>A0A9D7STI8_9BACT</name>
<feature type="transmembrane region" description="Helical" evidence="1">
    <location>
        <begin position="7"/>
        <end position="27"/>
    </location>
</feature>
<dbReference type="AlphaFoldDB" id="A0A9D7STI8"/>
<keyword evidence="1" id="KW-0472">Membrane</keyword>
<dbReference type="Pfam" id="PF02470">
    <property type="entry name" value="MlaD"/>
    <property type="match status" value="1"/>
</dbReference>
<dbReference type="EMBL" id="JADKGY010000001">
    <property type="protein sequence ID" value="MBK9981771.1"/>
    <property type="molecule type" value="Genomic_DNA"/>
</dbReference>
<evidence type="ECO:0000313" key="4">
    <source>
        <dbReference type="Proteomes" id="UP000808337"/>
    </source>
</evidence>
<dbReference type="PANTHER" id="PTHR33371">
    <property type="entry name" value="INTERMEMBRANE PHOSPHOLIPID TRANSPORT SYSTEM BINDING PROTEIN MLAD-RELATED"/>
    <property type="match status" value="1"/>
</dbReference>
<comment type="caution">
    <text evidence="3">The sequence shown here is derived from an EMBL/GenBank/DDBJ whole genome shotgun (WGS) entry which is preliminary data.</text>
</comment>
<proteinExistence type="predicted"/>
<dbReference type="InterPro" id="IPR003399">
    <property type="entry name" value="Mce/MlaD"/>
</dbReference>
<evidence type="ECO:0000259" key="2">
    <source>
        <dbReference type="Pfam" id="PF02470"/>
    </source>
</evidence>
<organism evidence="3 4">
    <name type="scientific">Candidatus Opimibacter skivensis</name>
    <dbReference type="NCBI Taxonomy" id="2982028"/>
    <lineage>
        <taxon>Bacteria</taxon>
        <taxon>Pseudomonadati</taxon>
        <taxon>Bacteroidota</taxon>
        <taxon>Saprospiria</taxon>
        <taxon>Saprospirales</taxon>
        <taxon>Saprospiraceae</taxon>
        <taxon>Candidatus Opimibacter</taxon>
    </lineage>
</organism>
<reference evidence="3 4" key="1">
    <citation type="submission" date="2020-10" db="EMBL/GenBank/DDBJ databases">
        <title>Connecting structure to function with the recovery of over 1000 high-quality activated sludge metagenome-assembled genomes encoding full-length rRNA genes using long-read sequencing.</title>
        <authorList>
            <person name="Singleton C.M."/>
            <person name="Petriglieri F."/>
            <person name="Kristensen J.M."/>
            <person name="Kirkegaard R.H."/>
            <person name="Michaelsen T.Y."/>
            <person name="Andersen M.H."/>
            <person name="Karst S.M."/>
            <person name="Dueholm M.S."/>
            <person name="Nielsen P.H."/>
            <person name="Albertsen M."/>
        </authorList>
    </citation>
    <scope>NUCLEOTIDE SEQUENCE [LARGE SCALE GENOMIC DNA]</scope>
    <source>
        <strain evidence="3">Ribe_18-Q3-R11-54_MAXAC.273</strain>
    </source>
</reference>
<protein>
    <submittedName>
        <fullName evidence="3">MCE family protein</fullName>
    </submittedName>
</protein>
<evidence type="ECO:0000256" key="1">
    <source>
        <dbReference type="SAM" id="Phobius"/>
    </source>
</evidence>